<keyword evidence="2" id="KW-0812">Transmembrane</keyword>
<dbReference type="AlphaFoldDB" id="A0A5N5F1S9"/>
<sequence length="444" mass="49552">MAESHNFVSDPRLYILLVALSSAVLVVILYHCAVICCCNGNPQPQQTRRRLRPETTGLTDGSMWPSSVSELIPARKYQRDVGLVLVGDGMCAVCISDFEEGEEFRTLPECKHSFHVSCIDMWLFSHSSCPICRADATLSSLVVQCLPDLESEFSQKINLSLQFLGLLVNWVKGVGLGLSVVFGCLFLALIAELYYLLWWKKRFTSREIDSGYSSSPQKEIFYMFCWRRSTCTSSRNPTGICASLRMSETLVHEPSSNNLVLKSFEEDDLDAELMRLQNAGGGPPRHLFTIVEETKEDLEQQSEDGGWRSQKGSRSKSLSDLLVGFETPYLTPLGSPTLFTPPLTPPQGFSPLFESKSDAEFNRLRSSPPPKFKFLQVAEEKLRVKLQEKVQNIDGNAEEDGSFITIIVDKNNEKCHSSSTSQVLPLVSSPSGFRSTIGKKPNLH</sequence>
<dbReference type="Proteomes" id="UP000327157">
    <property type="component" value="Chromosome 7"/>
</dbReference>
<reference evidence="4 5" key="3">
    <citation type="submission" date="2019-11" db="EMBL/GenBank/DDBJ databases">
        <title>A de novo genome assembly of a pear dwarfing rootstock.</title>
        <authorList>
            <person name="Wang F."/>
            <person name="Wang J."/>
            <person name="Li S."/>
            <person name="Zhang Y."/>
            <person name="Fang M."/>
            <person name="Ma L."/>
            <person name="Zhao Y."/>
            <person name="Jiang S."/>
        </authorList>
    </citation>
    <scope>NUCLEOTIDE SEQUENCE [LARGE SCALE GENOMIC DNA]</scope>
    <source>
        <strain evidence="4">S2</strain>
        <tissue evidence="4">Leaf</tissue>
    </source>
</reference>
<proteinExistence type="predicted"/>
<reference evidence="4 5" key="1">
    <citation type="submission" date="2019-09" db="EMBL/GenBank/DDBJ databases">
        <authorList>
            <person name="Ou C."/>
        </authorList>
    </citation>
    <scope>NUCLEOTIDE SEQUENCE [LARGE SCALE GENOMIC DNA]</scope>
    <source>
        <strain evidence="4">S2</strain>
        <tissue evidence="4">Leaf</tissue>
    </source>
</reference>
<evidence type="ECO:0000256" key="2">
    <source>
        <dbReference type="SAM" id="Phobius"/>
    </source>
</evidence>
<keyword evidence="5" id="KW-1185">Reference proteome</keyword>
<feature type="domain" description="RING-type" evidence="3">
    <location>
        <begin position="91"/>
        <end position="133"/>
    </location>
</feature>
<dbReference type="SUPFAM" id="SSF57850">
    <property type="entry name" value="RING/U-box"/>
    <property type="match status" value="1"/>
</dbReference>
<keyword evidence="2" id="KW-0472">Membrane</keyword>
<keyword evidence="1" id="KW-0863">Zinc-finger</keyword>
<feature type="transmembrane region" description="Helical" evidence="2">
    <location>
        <begin position="12"/>
        <end position="31"/>
    </location>
</feature>
<keyword evidence="1" id="KW-0862">Zinc</keyword>
<organism evidence="4 5">
    <name type="scientific">Pyrus ussuriensis x Pyrus communis</name>
    <dbReference type="NCBI Taxonomy" id="2448454"/>
    <lineage>
        <taxon>Eukaryota</taxon>
        <taxon>Viridiplantae</taxon>
        <taxon>Streptophyta</taxon>
        <taxon>Embryophyta</taxon>
        <taxon>Tracheophyta</taxon>
        <taxon>Spermatophyta</taxon>
        <taxon>Magnoliopsida</taxon>
        <taxon>eudicotyledons</taxon>
        <taxon>Gunneridae</taxon>
        <taxon>Pentapetalae</taxon>
        <taxon>rosids</taxon>
        <taxon>fabids</taxon>
        <taxon>Rosales</taxon>
        <taxon>Rosaceae</taxon>
        <taxon>Amygdaloideae</taxon>
        <taxon>Maleae</taxon>
        <taxon>Pyrus</taxon>
    </lineage>
</organism>
<gene>
    <name evidence="4" type="ORF">D8674_031561</name>
</gene>
<evidence type="ECO:0000256" key="1">
    <source>
        <dbReference type="PROSITE-ProRule" id="PRU00175"/>
    </source>
</evidence>
<name>A0A5N5F1S9_9ROSA</name>
<dbReference type="InterPro" id="IPR045884">
    <property type="entry name" value="At5g59350-like"/>
</dbReference>
<dbReference type="PANTHER" id="PTHR34054:SF2">
    <property type="entry name" value="EXPRESSED PROTEIN"/>
    <property type="match status" value="1"/>
</dbReference>
<evidence type="ECO:0000313" key="4">
    <source>
        <dbReference type="EMBL" id="KAB2596111.1"/>
    </source>
</evidence>
<dbReference type="GO" id="GO:0008270">
    <property type="term" value="F:zinc ion binding"/>
    <property type="evidence" value="ECO:0007669"/>
    <property type="project" value="UniProtKB-KW"/>
</dbReference>
<dbReference type="OrthoDB" id="1707227at2759"/>
<dbReference type="Gene3D" id="3.30.40.10">
    <property type="entry name" value="Zinc/RING finger domain, C3HC4 (zinc finger)"/>
    <property type="match status" value="1"/>
</dbReference>
<evidence type="ECO:0000313" key="5">
    <source>
        <dbReference type="Proteomes" id="UP000327157"/>
    </source>
</evidence>
<protein>
    <recommendedName>
        <fullName evidence="3">RING-type domain-containing protein</fullName>
    </recommendedName>
</protein>
<comment type="caution">
    <text evidence="4">The sequence shown here is derived from an EMBL/GenBank/DDBJ whole genome shotgun (WGS) entry which is preliminary data.</text>
</comment>
<reference evidence="5" key="2">
    <citation type="submission" date="2019-10" db="EMBL/GenBank/DDBJ databases">
        <title>A de novo genome assembly of a pear dwarfing rootstock.</title>
        <authorList>
            <person name="Wang F."/>
            <person name="Wang J."/>
            <person name="Li S."/>
            <person name="Zhang Y."/>
            <person name="Fang M."/>
            <person name="Ma L."/>
            <person name="Zhao Y."/>
            <person name="Jiang S."/>
        </authorList>
    </citation>
    <scope>NUCLEOTIDE SEQUENCE [LARGE SCALE GENOMIC DNA]</scope>
</reference>
<dbReference type="EMBL" id="SMOL01000781">
    <property type="protein sequence ID" value="KAB2596111.1"/>
    <property type="molecule type" value="Genomic_DNA"/>
</dbReference>
<dbReference type="CDD" id="cd16461">
    <property type="entry name" value="RING-H2_EL5-like"/>
    <property type="match status" value="1"/>
</dbReference>
<dbReference type="InterPro" id="IPR001841">
    <property type="entry name" value="Znf_RING"/>
</dbReference>
<dbReference type="SMART" id="SM00184">
    <property type="entry name" value="RING"/>
    <property type="match status" value="1"/>
</dbReference>
<dbReference type="InterPro" id="IPR013083">
    <property type="entry name" value="Znf_RING/FYVE/PHD"/>
</dbReference>
<keyword evidence="1" id="KW-0479">Metal-binding</keyword>
<keyword evidence="2" id="KW-1133">Transmembrane helix</keyword>
<evidence type="ECO:0000259" key="3">
    <source>
        <dbReference type="PROSITE" id="PS50089"/>
    </source>
</evidence>
<accession>A0A5N5F1S9</accession>
<dbReference type="Pfam" id="PF13639">
    <property type="entry name" value="zf-RING_2"/>
    <property type="match status" value="1"/>
</dbReference>
<dbReference type="PANTHER" id="PTHR34054">
    <property type="entry name" value="EXPRESSED PROTEIN"/>
    <property type="match status" value="1"/>
</dbReference>
<feature type="transmembrane region" description="Helical" evidence="2">
    <location>
        <begin position="176"/>
        <end position="197"/>
    </location>
</feature>
<dbReference type="PROSITE" id="PS50089">
    <property type="entry name" value="ZF_RING_2"/>
    <property type="match status" value="1"/>
</dbReference>